<organism evidence="2 3">
    <name type="scientific">Symbiodinium microadriaticum</name>
    <name type="common">Dinoflagellate</name>
    <name type="synonym">Zooxanthella microadriatica</name>
    <dbReference type="NCBI Taxonomy" id="2951"/>
    <lineage>
        <taxon>Eukaryota</taxon>
        <taxon>Sar</taxon>
        <taxon>Alveolata</taxon>
        <taxon>Dinophyceae</taxon>
        <taxon>Suessiales</taxon>
        <taxon>Symbiodiniaceae</taxon>
        <taxon>Symbiodinium</taxon>
    </lineage>
</organism>
<protein>
    <submittedName>
        <fullName evidence="2">Uncharacterized protein</fullName>
    </submittedName>
</protein>
<dbReference type="Proteomes" id="UP000186817">
    <property type="component" value="Unassembled WGS sequence"/>
</dbReference>
<reference evidence="2 3" key="1">
    <citation type="submission" date="2016-02" db="EMBL/GenBank/DDBJ databases">
        <title>Genome analysis of coral dinoflagellate symbionts highlights evolutionary adaptations to a symbiotic lifestyle.</title>
        <authorList>
            <person name="Aranda M."/>
            <person name="Li Y."/>
            <person name="Liew Y.J."/>
            <person name="Baumgarten S."/>
            <person name="Simakov O."/>
            <person name="Wilson M."/>
            <person name="Piel J."/>
            <person name="Ashoor H."/>
            <person name="Bougouffa S."/>
            <person name="Bajic V.B."/>
            <person name="Ryu T."/>
            <person name="Ravasi T."/>
            <person name="Bayer T."/>
            <person name="Micklem G."/>
            <person name="Kim H."/>
            <person name="Bhak J."/>
            <person name="Lajeunesse T.C."/>
            <person name="Voolstra C.R."/>
        </authorList>
    </citation>
    <scope>NUCLEOTIDE SEQUENCE [LARGE SCALE GENOMIC DNA]</scope>
    <source>
        <strain evidence="2 3">CCMP2467</strain>
    </source>
</reference>
<dbReference type="AlphaFoldDB" id="A0A1Q9EDH0"/>
<dbReference type="EMBL" id="LSRX01000184">
    <property type="protein sequence ID" value="OLQ05459.1"/>
    <property type="molecule type" value="Genomic_DNA"/>
</dbReference>
<sequence>MAAEEEVEQQLVEAVSQEVALELSTPSGNSANKFRCCFCPFRSCGRADRLGKHIRKFHAKERLFTANGRTQAQWNLVLAMFEQEQATGNFLQRSAAQLQQWIAPDPLTLAYLSKHNDIDVVLLLTSQGPTYVLKAQTVNSRRLHKNLYYDHSFASLLLSLMLQHAGKSEPVFNGVVHHFVQQQSPCVLLGLRNRLTRRRLMEDVAGLPCVQSLREGLVDTCTRQGEWHVVTHDATFKSLFSILGQEKMGQKDGEVHALHSVLGRSGALAGLTPQRTEGLDCFQAACEGALPRSARETTKWIFSDTPASVEGCRRCFPNLVGVAEDPLHLVFRVEACFGERRTALSRDVLRLQKKFAAPELGPIYNGGPPEPGRWCGQRKRARALERDWECYCAQPYQRHQDYVDDILDICLTYPSDMSRKDSRGKTTKQILIAGASFQHFAYLLNGSRARASLSDSDRKLLSMGTAANEALHQQFNATQRPVIQQHRESVDVVLFSFTLAKLLAHQSAAYWPTVSQRSQSLLLSMITGHLRREFCPAFAKNPVAVVRNRRLARAPVHRQNPAAARAAADRAAGQSERWATHVAARKVRRRWILKRTVFTKKKQKRQRRGSGKSPVPMPQG</sequence>
<accession>A0A1Q9EDH0</accession>
<name>A0A1Q9EDH0_SYMMI</name>
<evidence type="ECO:0000313" key="2">
    <source>
        <dbReference type="EMBL" id="OLQ05459.1"/>
    </source>
</evidence>
<gene>
    <name evidence="2" type="ORF">AK812_SmicGene11350</name>
</gene>
<dbReference type="OrthoDB" id="424311at2759"/>
<evidence type="ECO:0000313" key="3">
    <source>
        <dbReference type="Proteomes" id="UP000186817"/>
    </source>
</evidence>
<keyword evidence="3" id="KW-1185">Reference proteome</keyword>
<evidence type="ECO:0000256" key="1">
    <source>
        <dbReference type="SAM" id="MobiDB-lite"/>
    </source>
</evidence>
<feature type="compositionally biased region" description="Basic residues" evidence="1">
    <location>
        <begin position="597"/>
        <end position="610"/>
    </location>
</feature>
<proteinExistence type="predicted"/>
<feature type="region of interest" description="Disordered" evidence="1">
    <location>
        <begin position="597"/>
        <end position="620"/>
    </location>
</feature>
<comment type="caution">
    <text evidence="2">The sequence shown here is derived from an EMBL/GenBank/DDBJ whole genome shotgun (WGS) entry which is preliminary data.</text>
</comment>